<keyword evidence="10" id="KW-1133">Transmembrane helix</keyword>
<accession>A0AAE4AZD1</accession>
<protein>
    <recommendedName>
        <fullName evidence="1">non-specific serine/threonine protein kinase</fullName>
        <ecNumber evidence="1">2.7.11.1</ecNumber>
    </recommendedName>
</protein>
<keyword evidence="15" id="KW-1185">Reference proteome</keyword>
<dbReference type="PANTHER" id="PTHR43289:SF34">
    <property type="entry name" value="SERINE_THREONINE-PROTEIN KINASE YBDM-RELATED"/>
    <property type="match status" value="1"/>
</dbReference>
<dbReference type="Proteomes" id="UP001240236">
    <property type="component" value="Unassembled WGS sequence"/>
</dbReference>
<keyword evidence="2" id="KW-0723">Serine/threonine-protein kinase</keyword>
<evidence type="ECO:0000256" key="6">
    <source>
        <dbReference type="ARBA" id="ARBA00022840"/>
    </source>
</evidence>
<evidence type="ECO:0000313" key="14">
    <source>
        <dbReference type="EMBL" id="MDQ0365898.1"/>
    </source>
</evidence>
<dbReference type="PROSITE" id="PS00108">
    <property type="entry name" value="PROTEIN_KINASE_ST"/>
    <property type="match status" value="1"/>
</dbReference>
<feature type="domain" description="Protein kinase" evidence="11">
    <location>
        <begin position="18"/>
        <end position="286"/>
    </location>
</feature>
<dbReference type="RefSeq" id="WP_307238824.1">
    <property type="nucleotide sequence ID" value="NZ_JAUSUZ010000001.1"/>
</dbReference>
<keyword evidence="3 14" id="KW-0808">Transferase</keyword>
<keyword evidence="10" id="KW-0472">Membrane</keyword>
<dbReference type="SUPFAM" id="SSF56112">
    <property type="entry name" value="Protein kinase-like (PK-like)"/>
    <property type="match status" value="1"/>
</dbReference>
<feature type="domain" description="TRAM" evidence="12">
    <location>
        <begin position="490"/>
        <end position="562"/>
    </location>
</feature>
<feature type="compositionally biased region" description="Gly residues" evidence="9">
    <location>
        <begin position="367"/>
        <end position="376"/>
    </location>
</feature>
<evidence type="ECO:0000256" key="7">
    <source>
        <dbReference type="ARBA" id="ARBA00047899"/>
    </source>
</evidence>
<dbReference type="SMART" id="SM00740">
    <property type="entry name" value="PASTA"/>
    <property type="match status" value="4"/>
</dbReference>
<dbReference type="Pfam" id="PF00069">
    <property type="entry name" value="Pkinase"/>
    <property type="match status" value="1"/>
</dbReference>
<dbReference type="InterPro" id="IPR005543">
    <property type="entry name" value="PASTA_dom"/>
</dbReference>
<evidence type="ECO:0000256" key="2">
    <source>
        <dbReference type="ARBA" id="ARBA00022527"/>
    </source>
</evidence>
<dbReference type="GO" id="GO:0004674">
    <property type="term" value="F:protein serine/threonine kinase activity"/>
    <property type="evidence" value="ECO:0007669"/>
    <property type="project" value="UniProtKB-KW"/>
</dbReference>
<keyword evidence="10" id="KW-0812">Transmembrane</keyword>
<dbReference type="EC" id="2.7.11.1" evidence="1"/>
<evidence type="ECO:0000256" key="4">
    <source>
        <dbReference type="ARBA" id="ARBA00022741"/>
    </source>
</evidence>
<dbReference type="FunFam" id="3.30.200.20:FF:000035">
    <property type="entry name" value="Serine/threonine protein kinase Stk1"/>
    <property type="match status" value="1"/>
</dbReference>
<reference evidence="14 15" key="1">
    <citation type="submission" date="2023-07" db="EMBL/GenBank/DDBJ databases">
        <title>Sequencing the genomes of 1000 actinobacteria strains.</title>
        <authorList>
            <person name="Klenk H.-P."/>
        </authorList>
    </citation>
    <scope>NUCLEOTIDE SEQUENCE [LARGE SCALE GENOMIC DNA]</scope>
    <source>
        <strain evidence="14 15">DSM 44709</strain>
    </source>
</reference>
<dbReference type="Gene3D" id="3.30.10.20">
    <property type="match status" value="4"/>
</dbReference>
<feature type="compositionally biased region" description="Low complexity" evidence="9">
    <location>
        <begin position="315"/>
        <end position="329"/>
    </location>
</feature>
<dbReference type="InterPro" id="IPR002792">
    <property type="entry name" value="TRAM_dom"/>
</dbReference>
<evidence type="ECO:0000256" key="1">
    <source>
        <dbReference type="ARBA" id="ARBA00012513"/>
    </source>
</evidence>
<dbReference type="PROSITE" id="PS50926">
    <property type="entry name" value="TRAM"/>
    <property type="match status" value="1"/>
</dbReference>
<dbReference type="GO" id="GO:0005524">
    <property type="term" value="F:ATP binding"/>
    <property type="evidence" value="ECO:0007669"/>
    <property type="project" value="UniProtKB-KW"/>
</dbReference>
<feature type="domain" description="PASTA" evidence="13">
    <location>
        <begin position="483"/>
        <end position="550"/>
    </location>
</feature>
<evidence type="ECO:0000259" key="11">
    <source>
        <dbReference type="PROSITE" id="PS50011"/>
    </source>
</evidence>
<evidence type="ECO:0000256" key="10">
    <source>
        <dbReference type="SAM" id="Phobius"/>
    </source>
</evidence>
<comment type="catalytic activity">
    <reaction evidence="7">
        <text>L-threonyl-[protein] + ATP = O-phospho-L-threonyl-[protein] + ADP + H(+)</text>
        <dbReference type="Rhea" id="RHEA:46608"/>
        <dbReference type="Rhea" id="RHEA-COMP:11060"/>
        <dbReference type="Rhea" id="RHEA-COMP:11605"/>
        <dbReference type="ChEBI" id="CHEBI:15378"/>
        <dbReference type="ChEBI" id="CHEBI:30013"/>
        <dbReference type="ChEBI" id="CHEBI:30616"/>
        <dbReference type="ChEBI" id="CHEBI:61977"/>
        <dbReference type="ChEBI" id="CHEBI:456216"/>
        <dbReference type="EC" id="2.7.11.1"/>
    </reaction>
</comment>
<proteinExistence type="predicted"/>
<dbReference type="SMART" id="SM00220">
    <property type="entry name" value="S_TKc"/>
    <property type="match status" value="1"/>
</dbReference>
<dbReference type="CDD" id="cd06577">
    <property type="entry name" value="PASTA_pknB"/>
    <property type="match status" value="4"/>
</dbReference>
<dbReference type="Pfam" id="PF03793">
    <property type="entry name" value="PASTA"/>
    <property type="match status" value="4"/>
</dbReference>
<dbReference type="AlphaFoldDB" id="A0AAE4AZD1"/>
<dbReference type="PROSITE" id="PS50011">
    <property type="entry name" value="PROTEIN_KINASE_DOM"/>
    <property type="match status" value="1"/>
</dbReference>
<evidence type="ECO:0000259" key="12">
    <source>
        <dbReference type="PROSITE" id="PS50926"/>
    </source>
</evidence>
<dbReference type="FunFam" id="1.10.510.10:FF:000021">
    <property type="entry name" value="Serine/threonine protein kinase"/>
    <property type="match status" value="1"/>
</dbReference>
<keyword evidence="6" id="KW-0067">ATP-binding</keyword>
<evidence type="ECO:0000256" key="3">
    <source>
        <dbReference type="ARBA" id="ARBA00022679"/>
    </source>
</evidence>
<dbReference type="NCBIfam" id="NF033483">
    <property type="entry name" value="PknB_PASTA_kin"/>
    <property type="match status" value="1"/>
</dbReference>
<feature type="domain" description="PASTA" evidence="13">
    <location>
        <begin position="551"/>
        <end position="617"/>
    </location>
</feature>
<dbReference type="Gene3D" id="3.30.200.20">
    <property type="entry name" value="Phosphorylase Kinase, domain 1"/>
    <property type="match status" value="1"/>
</dbReference>
<feature type="domain" description="PASTA" evidence="13">
    <location>
        <begin position="618"/>
        <end position="678"/>
    </location>
</feature>
<evidence type="ECO:0000259" key="13">
    <source>
        <dbReference type="PROSITE" id="PS51178"/>
    </source>
</evidence>
<sequence length="678" mass="72323">MDTQVADELLGSLVDGRYRIRGRVARGGMATVYTATDERLERTVALKIIHPSQSRDPRFLERFTDEAKTIARLTHPNVVAVYDQGVYRGLPYLVMEYVRGRTLRDILAQRRRLEPGEALTVLDQMLAAVAAAHRAGLVHRDVKPENVLVAEPPSGGLMDAVVKVADFGLARAVEASAEDESGGGQLMATVAYVAPELVSEGKADTRTDVYASGIVLFEMLTGRVPYDGDQPIEIAWAHVDNDVPAPSSLVPGLPASVDALVRSATRRDPAARPPDAGRLLTAVQAVRDELGSTPPAPPATPHRSGEAPTARMRPVTEPTQMVTQVQQPVADDRPSWSRLPGQPERARPQTYSAGSYASTGTYSSGAGAAGTPGGSAYGTPRRPAPVDNQRMRIALIAGGLVVLTVLLVGGWWLGFGRFTTVPDSTSLTQADAQTRLTQAGFVVQIGEGRYDDAVPKDSVVAQEPPSGSRLTQGSVVTLILSLGPERFTVPDVVGKDFDVAKLELENRGLAVDRGSDKFDNAIPEGFVVAIDPKENAEVKPGDRVTVTVSKGRAPITVPSLIGKNVNQARSELAALGLNLLEERKDDPNRARDEVIAQDPADGTGVEEGADIRVTVSNGPPQLTLPRVVDQPCPAAKAQLEALGLRVRTDVNPNATVRFQNPGENTPVDPNTEVVLTCF</sequence>
<feature type="region of interest" description="Disordered" evidence="9">
    <location>
        <begin position="289"/>
        <end position="383"/>
    </location>
</feature>
<gene>
    <name evidence="14" type="ORF">J2S42_002567</name>
</gene>
<dbReference type="CDD" id="cd14014">
    <property type="entry name" value="STKc_PknB_like"/>
    <property type="match status" value="1"/>
</dbReference>
<feature type="domain" description="PASTA" evidence="13">
    <location>
        <begin position="419"/>
        <end position="482"/>
    </location>
</feature>
<feature type="transmembrane region" description="Helical" evidence="10">
    <location>
        <begin position="391"/>
        <end position="413"/>
    </location>
</feature>
<evidence type="ECO:0000256" key="5">
    <source>
        <dbReference type="ARBA" id="ARBA00022777"/>
    </source>
</evidence>
<dbReference type="InterPro" id="IPR000719">
    <property type="entry name" value="Prot_kinase_dom"/>
</dbReference>
<dbReference type="Gene3D" id="1.10.510.10">
    <property type="entry name" value="Transferase(Phosphotransferase) domain 1"/>
    <property type="match status" value="1"/>
</dbReference>
<comment type="caution">
    <text evidence="14">The sequence shown here is derived from an EMBL/GenBank/DDBJ whole genome shotgun (WGS) entry which is preliminary data.</text>
</comment>
<feature type="compositionally biased region" description="Low complexity" evidence="9">
    <location>
        <begin position="350"/>
        <end position="366"/>
    </location>
</feature>
<evidence type="ECO:0000256" key="8">
    <source>
        <dbReference type="ARBA" id="ARBA00048679"/>
    </source>
</evidence>
<dbReference type="EMBL" id="JAUSUZ010000001">
    <property type="protein sequence ID" value="MDQ0365898.1"/>
    <property type="molecule type" value="Genomic_DNA"/>
</dbReference>
<evidence type="ECO:0000313" key="15">
    <source>
        <dbReference type="Proteomes" id="UP001240236"/>
    </source>
</evidence>
<evidence type="ECO:0000256" key="9">
    <source>
        <dbReference type="SAM" id="MobiDB-lite"/>
    </source>
</evidence>
<dbReference type="InterPro" id="IPR011009">
    <property type="entry name" value="Kinase-like_dom_sf"/>
</dbReference>
<dbReference type="InterPro" id="IPR008271">
    <property type="entry name" value="Ser/Thr_kinase_AS"/>
</dbReference>
<name>A0AAE4AZD1_9ACTN</name>
<keyword evidence="5 14" id="KW-0418">Kinase</keyword>
<dbReference type="PROSITE" id="PS51178">
    <property type="entry name" value="PASTA"/>
    <property type="match status" value="4"/>
</dbReference>
<keyword evidence="4" id="KW-0547">Nucleotide-binding</keyword>
<dbReference type="PANTHER" id="PTHR43289">
    <property type="entry name" value="MITOGEN-ACTIVATED PROTEIN KINASE KINASE KINASE 20-RELATED"/>
    <property type="match status" value="1"/>
</dbReference>
<comment type="catalytic activity">
    <reaction evidence="8">
        <text>L-seryl-[protein] + ATP = O-phospho-L-seryl-[protein] + ADP + H(+)</text>
        <dbReference type="Rhea" id="RHEA:17989"/>
        <dbReference type="Rhea" id="RHEA-COMP:9863"/>
        <dbReference type="Rhea" id="RHEA-COMP:11604"/>
        <dbReference type="ChEBI" id="CHEBI:15378"/>
        <dbReference type="ChEBI" id="CHEBI:29999"/>
        <dbReference type="ChEBI" id="CHEBI:30616"/>
        <dbReference type="ChEBI" id="CHEBI:83421"/>
        <dbReference type="ChEBI" id="CHEBI:456216"/>
        <dbReference type="EC" id="2.7.11.1"/>
    </reaction>
</comment>
<organism evidence="14 15">
    <name type="scientific">Catenuloplanes indicus</name>
    <dbReference type="NCBI Taxonomy" id="137267"/>
    <lineage>
        <taxon>Bacteria</taxon>
        <taxon>Bacillati</taxon>
        <taxon>Actinomycetota</taxon>
        <taxon>Actinomycetes</taxon>
        <taxon>Micromonosporales</taxon>
        <taxon>Micromonosporaceae</taxon>
        <taxon>Catenuloplanes</taxon>
    </lineage>
</organism>
<dbReference type="GO" id="GO:0045717">
    <property type="term" value="P:negative regulation of fatty acid biosynthetic process"/>
    <property type="evidence" value="ECO:0007669"/>
    <property type="project" value="UniProtKB-ARBA"/>
</dbReference>